<reference evidence="2 3" key="1">
    <citation type="journal article" date="2011" name="J. Bacteriol.">
        <title>Whole genome sequence of the rifamycin B-producing strain Amycolatopsis mediterranei S699.</title>
        <authorList>
            <person name="Verma M."/>
            <person name="Kaur J."/>
            <person name="Kumar M."/>
            <person name="Kumari K."/>
            <person name="Saxena A."/>
            <person name="Anand S."/>
            <person name="Nigam A."/>
            <person name="Ravi V."/>
            <person name="Raghuvanshi S."/>
            <person name="Khurana P."/>
            <person name="Tyagi A.K."/>
            <person name="Khurana J.P."/>
            <person name="Lal R."/>
        </authorList>
    </citation>
    <scope>NUCLEOTIDE SEQUENCE [LARGE SCALE GENOMIC DNA]</scope>
    <source>
        <strain evidence="2 3">S699</strain>
    </source>
</reference>
<keyword evidence="1" id="KW-1133">Transmembrane helix</keyword>
<proteinExistence type="predicted"/>
<evidence type="ECO:0000313" key="3">
    <source>
        <dbReference type="Proteomes" id="UP000006138"/>
    </source>
</evidence>
<dbReference type="GeneID" id="92877178"/>
<name>A0A9R0NTT1_AMYMS</name>
<evidence type="ECO:0000256" key="1">
    <source>
        <dbReference type="SAM" id="Phobius"/>
    </source>
</evidence>
<dbReference type="AlphaFoldDB" id="A0A9R0NTT1"/>
<gene>
    <name evidence="2" type="ordered locus">RAM_09800</name>
</gene>
<keyword evidence="3" id="KW-1185">Reference proteome</keyword>
<dbReference type="RefSeq" id="WP_014466731.1">
    <property type="nucleotide sequence ID" value="NC_017186.1"/>
</dbReference>
<feature type="transmembrane region" description="Helical" evidence="1">
    <location>
        <begin position="7"/>
        <end position="26"/>
    </location>
</feature>
<keyword evidence="1" id="KW-0472">Membrane</keyword>
<evidence type="ECO:0000313" key="2">
    <source>
        <dbReference type="EMBL" id="AEK40450.1"/>
    </source>
</evidence>
<organism evidence="2 3">
    <name type="scientific">Amycolatopsis mediterranei (strain S699)</name>
    <name type="common">Nocardia mediterranei</name>
    <dbReference type="NCBI Taxonomy" id="713604"/>
    <lineage>
        <taxon>Bacteria</taxon>
        <taxon>Bacillati</taxon>
        <taxon>Actinomycetota</taxon>
        <taxon>Actinomycetes</taxon>
        <taxon>Pseudonocardiales</taxon>
        <taxon>Pseudonocardiaceae</taxon>
        <taxon>Amycolatopsis</taxon>
    </lineage>
</organism>
<sequence length="58" mass="6073">MAKPTPLQFRNLLVALVAAAGFVWSIVTGLPWWVSTIVGCACVLSLASAYLNRPGANG</sequence>
<dbReference type="KEGG" id="amn:RAM_09800"/>
<protein>
    <submittedName>
        <fullName evidence="2">Uncharacterized protein</fullName>
    </submittedName>
</protein>
<dbReference type="EMBL" id="CP002896">
    <property type="protein sequence ID" value="AEK40450.1"/>
    <property type="molecule type" value="Genomic_DNA"/>
</dbReference>
<accession>A0A9R0NTT1</accession>
<keyword evidence="1" id="KW-0812">Transmembrane</keyword>
<dbReference type="Proteomes" id="UP000006138">
    <property type="component" value="Chromosome"/>
</dbReference>